<dbReference type="Pfam" id="PF05380">
    <property type="entry name" value="Peptidase_A17"/>
    <property type="match status" value="1"/>
</dbReference>
<proteinExistence type="predicted"/>
<dbReference type="PANTHER" id="PTHR47331">
    <property type="entry name" value="PHD-TYPE DOMAIN-CONTAINING PROTEIN"/>
    <property type="match status" value="1"/>
</dbReference>
<dbReference type="EMBL" id="GDHF01016126">
    <property type="protein sequence ID" value="JAI36188.1"/>
    <property type="molecule type" value="Transcribed_RNA"/>
</dbReference>
<dbReference type="InterPro" id="IPR008042">
    <property type="entry name" value="Retrotrans_Pao"/>
</dbReference>
<sequence length="130" mass="15019">MENVFGGVPQIELHTFVNASETSYAAVCYLRYSYIDTVSCTMIASKRRVTPLKLISTPRLELKAALIDARLAKYVIESHSIHIDKCVYWSDSRTVLAWLRSDHRRYKQFVAYRVSEILELTDVKELQSMV</sequence>
<dbReference type="EMBL" id="GDHF01016429">
    <property type="protein sequence ID" value="JAI35885.1"/>
    <property type="molecule type" value="Transcribed_RNA"/>
</dbReference>
<name>A0A0K8VBH6_BACLA</name>
<dbReference type="OrthoDB" id="8063085at2759"/>
<dbReference type="AlphaFoldDB" id="A0A0K8VBH6"/>
<dbReference type="PANTHER" id="PTHR47331:SF1">
    <property type="entry name" value="GAG-LIKE PROTEIN"/>
    <property type="match status" value="1"/>
</dbReference>
<organism evidence="2">
    <name type="scientific">Bactrocera latifrons</name>
    <name type="common">Malaysian fruit fly</name>
    <name type="synonym">Chaetodacus latifrons</name>
    <dbReference type="NCBI Taxonomy" id="174628"/>
    <lineage>
        <taxon>Eukaryota</taxon>
        <taxon>Metazoa</taxon>
        <taxon>Ecdysozoa</taxon>
        <taxon>Arthropoda</taxon>
        <taxon>Hexapoda</taxon>
        <taxon>Insecta</taxon>
        <taxon>Pterygota</taxon>
        <taxon>Neoptera</taxon>
        <taxon>Endopterygota</taxon>
        <taxon>Diptera</taxon>
        <taxon>Brachycera</taxon>
        <taxon>Muscomorpha</taxon>
        <taxon>Tephritoidea</taxon>
        <taxon>Tephritidae</taxon>
        <taxon>Bactrocera</taxon>
        <taxon>Bactrocera</taxon>
    </lineage>
</organism>
<evidence type="ECO:0000313" key="2">
    <source>
        <dbReference type="EMBL" id="JAI35885.1"/>
    </source>
</evidence>
<accession>A0A0K8VBH6</accession>
<gene>
    <name evidence="2" type="ORF">c0_g1_i4</name>
    <name evidence="1" type="ORF">c0_g1_i5</name>
    <name evidence="3" type="ORF">c0_g1_i6</name>
</gene>
<reference evidence="2" key="1">
    <citation type="submission" date="2015-06" db="EMBL/GenBank/DDBJ databases">
        <authorList>
            <person name="Hoefler B.C."/>
            <person name="Straight P.D."/>
        </authorList>
    </citation>
    <scope>NUCLEOTIDE SEQUENCE</scope>
</reference>
<evidence type="ECO:0000313" key="1">
    <source>
        <dbReference type="EMBL" id="JAI27951.1"/>
    </source>
</evidence>
<evidence type="ECO:0000313" key="3">
    <source>
        <dbReference type="EMBL" id="JAI36188.1"/>
    </source>
</evidence>
<dbReference type="EMBL" id="GDHF01024363">
    <property type="protein sequence ID" value="JAI27951.1"/>
    <property type="molecule type" value="Transcribed_RNA"/>
</dbReference>
<protein>
    <submittedName>
        <fullName evidence="2">Uncharacterized protein</fullName>
    </submittedName>
</protein>